<feature type="region of interest" description="Disordered" evidence="1">
    <location>
        <begin position="21"/>
        <end position="66"/>
    </location>
</feature>
<evidence type="ECO:0000256" key="1">
    <source>
        <dbReference type="SAM" id="MobiDB-lite"/>
    </source>
</evidence>
<evidence type="ECO:0000313" key="2">
    <source>
        <dbReference type="EMBL" id="SMH33521.1"/>
    </source>
</evidence>
<dbReference type="EMBL" id="FXBL01000004">
    <property type="protein sequence ID" value="SMH33521.1"/>
    <property type="molecule type" value="Genomic_DNA"/>
</dbReference>
<proteinExistence type="predicted"/>
<keyword evidence="3" id="KW-1185">Reference proteome</keyword>
<gene>
    <name evidence="2" type="ORF">SAMN02982922_1416</name>
</gene>
<accession>A0A1X7N7P9</accession>
<protein>
    <submittedName>
        <fullName evidence="2">Uncharacterized protein</fullName>
    </submittedName>
</protein>
<dbReference type="RefSeq" id="WP_085463510.1">
    <property type="nucleotide sequence ID" value="NZ_FXBL01000004.1"/>
</dbReference>
<dbReference type="Proteomes" id="UP000193083">
    <property type="component" value="Unassembled WGS sequence"/>
</dbReference>
<evidence type="ECO:0000313" key="3">
    <source>
        <dbReference type="Proteomes" id="UP000193083"/>
    </source>
</evidence>
<sequence>MSAAARFSAKIEYLVHTMDASQGARSADGDQDGPAGDPGGRADPHRREGGVQGSKLPENKFSVVKR</sequence>
<name>A0A1X7N7P9_9HYPH</name>
<reference evidence="2 3" key="1">
    <citation type="submission" date="2017-04" db="EMBL/GenBank/DDBJ databases">
        <authorList>
            <person name="Afonso C.L."/>
            <person name="Miller P.J."/>
            <person name="Scott M.A."/>
            <person name="Spackman E."/>
            <person name="Goraichik I."/>
            <person name="Dimitrov K.M."/>
            <person name="Suarez D.L."/>
            <person name="Swayne D.E."/>
        </authorList>
    </citation>
    <scope>NUCLEOTIDE SEQUENCE [LARGE SCALE GENOMIC DNA]</scope>
    <source>
        <strain evidence="2 3">B5P</strain>
    </source>
</reference>
<feature type="compositionally biased region" description="Basic and acidic residues" evidence="1">
    <location>
        <begin position="40"/>
        <end position="49"/>
    </location>
</feature>
<organism evidence="2 3">
    <name type="scientific">Mesorhizobium australicum</name>
    <dbReference type="NCBI Taxonomy" id="536018"/>
    <lineage>
        <taxon>Bacteria</taxon>
        <taxon>Pseudomonadati</taxon>
        <taxon>Pseudomonadota</taxon>
        <taxon>Alphaproteobacteria</taxon>
        <taxon>Hyphomicrobiales</taxon>
        <taxon>Phyllobacteriaceae</taxon>
        <taxon>Mesorhizobium</taxon>
    </lineage>
</organism>
<dbReference type="AlphaFoldDB" id="A0A1X7N7P9"/>